<dbReference type="STRING" id="502025.Hoch_6242"/>
<dbReference type="EMBL" id="CP001804">
    <property type="protein sequence ID" value="ACY18714.1"/>
    <property type="molecule type" value="Genomic_DNA"/>
</dbReference>
<dbReference type="eggNOG" id="ENOG502ZK3M">
    <property type="taxonomic scope" value="Bacteria"/>
</dbReference>
<evidence type="ECO:0000313" key="2">
    <source>
        <dbReference type="EMBL" id="ACY18714.1"/>
    </source>
</evidence>
<accession>D0LMM7</accession>
<proteinExistence type="predicted"/>
<dbReference type="RefSeq" id="WP_012831306.1">
    <property type="nucleotide sequence ID" value="NC_013440.1"/>
</dbReference>
<dbReference type="KEGG" id="hoh:Hoch_6242"/>
<dbReference type="AlphaFoldDB" id="D0LMM7"/>
<feature type="compositionally biased region" description="Basic and acidic residues" evidence="1">
    <location>
        <begin position="31"/>
        <end position="41"/>
    </location>
</feature>
<organism evidence="2 3">
    <name type="scientific">Haliangium ochraceum (strain DSM 14365 / JCM 11303 / SMP-2)</name>
    <dbReference type="NCBI Taxonomy" id="502025"/>
    <lineage>
        <taxon>Bacteria</taxon>
        <taxon>Pseudomonadati</taxon>
        <taxon>Myxococcota</taxon>
        <taxon>Polyangia</taxon>
        <taxon>Haliangiales</taxon>
        <taxon>Kofleriaceae</taxon>
        <taxon>Haliangium</taxon>
    </lineage>
</organism>
<feature type="region of interest" description="Disordered" evidence="1">
    <location>
        <begin position="31"/>
        <end position="50"/>
    </location>
</feature>
<keyword evidence="3" id="KW-1185">Reference proteome</keyword>
<dbReference type="Proteomes" id="UP000001880">
    <property type="component" value="Chromosome"/>
</dbReference>
<name>D0LMM7_HALO1</name>
<reference evidence="2 3" key="1">
    <citation type="journal article" date="2010" name="Stand. Genomic Sci.">
        <title>Complete genome sequence of Haliangium ochraceum type strain (SMP-2).</title>
        <authorList>
            <consortium name="US DOE Joint Genome Institute (JGI-PGF)"/>
            <person name="Ivanova N."/>
            <person name="Daum C."/>
            <person name="Lang E."/>
            <person name="Abt B."/>
            <person name="Kopitz M."/>
            <person name="Saunders E."/>
            <person name="Lapidus A."/>
            <person name="Lucas S."/>
            <person name="Glavina Del Rio T."/>
            <person name="Nolan M."/>
            <person name="Tice H."/>
            <person name="Copeland A."/>
            <person name="Cheng J.F."/>
            <person name="Chen F."/>
            <person name="Bruce D."/>
            <person name="Goodwin L."/>
            <person name="Pitluck S."/>
            <person name="Mavromatis K."/>
            <person name="Pati A."/>
            <person name="Mikhailova N."/>
            <person name="Chen A."/>
            <person name="Palaniappan K."/>
            <person name="Land M."/>
            <person name="Hauser L."/>
            <person name="Chang Y.J."/>
            <person name="Jeffries C.D."/>
            <person name="Detter J.C."/>
            <person name="Brettin T."/>
            <person name="Rohde M."/>
            <person name="Goker M."/>
            <person name="Bristow J."/>
            <person name="Markowitz V."/>
            <person name="Eisen J.A."/>
            <person name="Hugenholtz P."/>
            <person name="Kyrpides N.C."/>
            <person name="Klenk H.P."/>
        </authorList>
    </citation>
    <scope>NUCLEOTIDE SEQUENCE [LARGE SCALE GENOMIC DNA]</scope>
    <source>
        <strain evidence="3">DSM 14365 / CIP 107738 / JCM 11303 / AJ 13395 / SMP-2</strain>
    </source>
</reference>
<evidence type="ECO:0000313" key="3">
    <source>
        <dbReference type="Proteomes" id="UP000001880"/>
    </source>
</evidence>
<gene>
    <name evidence="2" type="ordered locus">Hoch_6242</name>
</gene>
<protein>
    <submittedName>
        <fullName evidence="2">Uncharacterized protein</fullName>
    </submittedName>
</protein>
<dbReference type="HOGENOM" id="CLU_1459400_0_0_7"/>
<sequence>MSIGVQVKQIEGLDHEPGHETGVERGVERLADHAGAGERSQEQAQSLRHGRSLSVVAKGEDDTVEIRAEDGTMELRIRVTESGPVLEMQGIRLAMTAAESIEMKSKRVVVEAEESMTLASRGDGQILAQGPLKVRTSEYLGLDGKLVGLRSDERTIVREMAEREFDGDVEKCLTWLAEQAPAVDW</sequence>
<evidence type="ECO:0000256" key="1">
    <source>
        <dbReference type="SAM" id="MobiDB-lite"/>
    </source>
</evidence>